<dbReference type="Proteomes" id="UP000306509">
    <property type="component" value="Unassembled WGS sequence"/>
</dbReference>
<reference evidence="3 4" key="1">
    <citation type="journal article" date="2019" name="Anaerobe">
        <title>Detection of Robinsoniella peoriensis in multiple bone samples of a trauma patient.</title>
        <authorList>
            <person name="Schrottner P."/>
            <person name="Hartwich K."/>
            <person name="Bunk B."/>
            <person name="Schober I."/>
            <person name="Helbig S."/>
            <person name="Rudolph W.W."/>
            <person name="Gunzer F."/>
        </authorList>
    </citation>
    <scope>NUCLEOTIDE SEQUENCE [LARGE SCALE GENOMIC DNA]</scope>
    <source>
        <strain evidence="3 4">DSM 106044</strain>
    </source>
</reference>
<dbReference type="STRING" id="180332.GCA_000797495_03399"/>
<accession>A0A4U8Q0G0</accession>
<dbReference type="AlphaFoldDB" id="A0A4U8Q0G0"/>
<evidence type="ECO:0000256" key="1">
    <source>
        <dbReference type="SAM" id="MobiDB-lite"/>
    </source>
</evidence>
<keyword evidence="4" id="KW-1185">Reference proteome</keyword>
<keyword evidence="2" id="KW-1133">Transmembrane helix</keyword>
<evidence type="ECO:0000313" key="4">
    <source>
        <dbReference type="Proteomes" id="UP000306509"/>
    </source>
</evidence>
<comment type="caution">
    <text evidence="3">The sequence shown here is derived from an EMBL/GenBank/DDBJ whole genome shotgun (WGS) entry which is preliminary data.</text>
</comment>
<proteinExistence type="predicted"/>
<feature type="transmembrane region" description="Helical" evidence="2">
    <location>
        <begin position="637"/>
        <end position="657"/>
    </location>
</feature>
<dbReference type="EMBL" id="QGQD01000104">
    <property type="protein sequence ID" value="TLC98154.1"/>
    <property type="molecule type" value="Genomic_DNA"/>
</dbReference>
<feature type="compositionally biased region" description="Polar residues" evidence="1">
    <location>
        <begin position="529"/>
        <end position="544"/>
    </location>
</feature>
<evidence type="ECO:0000313" key="3">
    <source>
        <dbReference type="EMBL" id="TLC98154.1"/>
    </source>
</evidence>
<protein>
    <submittedName>
        <fullName evidence="3">Uncharacterized protein</fullName>
    </submittedName>
</protein>
<sequence length="663" mass="71216" precursor="true">MEHRFARMIYYGTLLITLFLFSTSLCLPVSAGSASRADTGNADMVYSREELMNWFAGHPGGGEVTLGNNIDTGKYLILKTTASVTIHMNGYGFKLPQSSSLNIYGEVTLISIDNPEPVIETTSSASIFFTNTVKIKVVDGCGLYFKGDVYSDLQDGPSSLLTSSFFNMSVSGPDSIGIKCTGDVSLDSFNITLSNGALGIKALGNITLFLTGITGSGKPLETTGTVTLDCCGMSVVPANATIIHRAVTLNEFFVNYVIAPGSVDTLLNRLSSTARFNFHSDDPSVPDRIALLPVTWNIGNIDTQTPGIYKLTTYQESFPVLGLDYDFPQIHGTVLVTTPGNYYLHSAGSINKNIRIYFYQTPSADSLIELYFSTDEGSTWNPFESFSFLYPGELYLETALDKSLSYLFQADITANGTTTRTNILKIEFDDSGRLTPEISDGDRDGSDRDDQIVPPPNNTVKPPNNIPPADEALPSPSPDEKIPSEDSKPSAPDTETEPATDKVPSSETPATKPPRQEVTHSSEHKDNSSSKPQDSQQGAGSTDSPLPGQAEHNSSEGGSEESDNSPLNETAQQSENGMITEIPETGAIASANTEIPEKKGTFMAETSPVLKANGNAESPSVKSNISDPMPVGKSGQVLPKILLLCSAVILACLTLYWRGKRKS</sequence>
<feature type="compositionally biased region" description="Basic and acidic residues" evidence="1">
    <location>
        <begin position="478"/>
        <end position="488"/>
    </location>
</feature>
<feature type="compositionally biased region" description="Basic and acidic residues" evidence="1">
    <location>
        <begin position="440"/>
        <end position="451"/>
    </location>
</feature>
<name>A0A4U8Q0G0_9FIRM</name>
<keyword evidence="2" id="KW-0812">Transmembrane</keyword>
<gene>
    <name evidence="3" type="ORF">DSM106044_05060</name>
</gene>
<feature type="region of interest" description="Disordered" evidence="1">
    <location>
        <begin position="432"/>
        <end position="627"/>
    </location>
</feature>
<feature type="compositionally biased region" description="Polar residues" evidence="1">
    <location>
        <begin position="615"/>
        <end position="626"/>
    </location>
</feature>
<evidence type="ECO:0000256" key="2">
    <source>
        <dbReference type="SAM" id="Phobius"/>
    </source>
</evidence>
<dbReference type="RefSeq" id="WP_138003976.1">
    <property type="nucleotide sequence ID" value="NZ_QGQD01000104.1"/>
</dbReference>
<feature type="compositionally biased region" description="Basic and acidic residues" evidence="1">
    <location>
        <begin position="514"/>
        <end position="528"/>
    </location>
</feature>
<organism evidence="3 4">
    <name type="scientific">Robinsoniella peoriensis</name>
    <dbReference type="NCBI Taxonomy" id="180332"/>
    <lineage>
        <taxon>Bacteria</taxon>
        <taxon>Bacillati</taxon>
        <taxon>Bacillota</taxon>
        <taxon>Clostridia</taxon>
        <taxon>Lachnospirales</taxon>
        <taxon>Lachnospiraceae</taxon>
        <taxon>Robinsoniella</taxon>
    </lineage>
</organism>
<feature type="compositionally biased region" description="Polar residues" evidence="1">
    <location>
        <begin position="564"/>
        <end position="577"/>
    </location>
</feature>
<keyword evidence="2" id="KW-0472">Membrane</keyword>